<evidence type="ECO:0000313" key="6">
    <source>
        <dbReference type="Proteomes" id="UP000199119"/>
    </source>
</evidence>
<protein>
    <submittedName>
        <fullName evidence="5">Predicted lipid-binding transport protein, Tim44 family</fullName>
    </submittedName>
</protein>
<dbReference type="Pfam" id="PF04280">
    <property type="entry name" value="Tim44"/>
    <property type="match status" value="1"/>
</dbReference>
<feature type="region of interest" description="Disordered" evidence="1">
    <location>
        <begin position="24"/>
        <end position="67"/>
    </location>
</feature>
<dbReference type="InterPro" id="IPR007379">
    <property type="entry name" value="Tim44-like_dom"/>
</dbReference>
<dbReference type="STRING" id="1177982.SAMN04489711_114144"/>
<feature type="transmembrane region" description="Helical" evidence="2">
    <location>
        <begin position="84"/>
        <end position="101"/>
    </location>
</feature>
<evidence type="ECO:0000256" key="3">
    <source>
        <dbReference type="SAM" id="SignalP"/>
    </source>
</evidence>
<dbReference type="Gene3D" id="3.10.450.240">
    <property type="match status" value="1"/>
</dbReference>
<feature type="compositionally biased region" description="Polar residues" evidence="1">
    <location>
        <begin position="32"/>
        <end position="43"/>
    </location>
</feature>
<keyword evidence="3" id="KW-0732">Signal</keyword>
<feature type="domain" description="Tim44-like" evidence="4">
    <location>
        <begin position="209"/>
        <end position="345"/>
    </location>
</feature>
<keyword evidence="2" id="KW-0812">Transmembrane</keyword>
<feature type="region of interest" description="Disordered" evidence="1">
    <location>
        <begin position="155"/>
        <end position="178"/>
    </location>
</feature>
<dbReference type="PANTHER" id="PTHR41542">
    <property type="entry name" value="BLL5807 PROTEIN"/>
    <property type="match status" value="1"/>
</dbReference>
<sequence length="347" mass="35744">MMKFWSVVLAAMLVVAHVDADAKRMGGGRSVGKQSNHVTQRESAATPPATPGVPAQNAAPSNAAAAKPATPAAAPAAAAPKKPWGAMLGGLAAGLGLAWLAHSLGLGAEFGQFLMIALLVLVAFVVIGMIMRARKPAAPARSPFAFQGAGAGEGAATPAEAQVPRQYSPANVGNDASARPWERSATAFDAARPAAAAGAATAGGVVIGSALAGSQNWGVPEGFDTEGFLSAAKRNFTTLQAAWDASDINVLRSMMTDGMLEEIRAQLHERELHRDASQPNHTEVVMLQAQLLGIEDLGDGYMASVEFSGMIREEASAGPSPFREVWNMTKPKSGSTGWLVAGVQALQ</sequence>
<dbReference type="InterPro" id="IPR032710">
    <property type="entry name" value="NTF2-like_dom_sf"/>
</dbReference>
<evidence type="ECO:0000256" key="2">
    <source>
        <dbReference type="SAM" id="Phobius"/>
    </source>
</evidence>
<dbReference type="AlphaFoldDB" id="A0A1I2GGH3"/>
<feature type="signal peptide" evidence="3">
    <location>
        <begin position="1"/>
        <end position="20"/>
    </location>
</feature>
<proteinExistence type="predicted"/>
<feature type="chain" id="PRO_5011612317" evidence="3">
    <location>
        <begin position="21"/>
        <end position="347"/>
    </location>
</feature>
<accession>A0A1I2GGH3</accession>
<gene>
    <name evidence="5" type="ORF">SAMN04489711_114144</name>
</gene>
<dbReference type="PANTHER" id="PTHR41542:SF1">
    <property type="entry name" value="BLL5807 PROTEIN"/>
    <property type="match status" value="1"/>
</dbReference>
<dbReference type="EMBL" id="FONX01000014">
    <property type="protein sequence ID" value="SFF15751.1"/>
    <property type="molecule type" value="Genomic_DNA"/>
</dbReference>
<dbReference type="RefSeq" id="WP_092940833.1">
    <property type="nucleotide sequence ID" value="NZ_FONX01000014.1"/>
</dbReference>
<feature type="compositionally biased region" description="Low complexity" evidence="1">
    <location>
        <begin position="44"/>
        <end position="67"/>
    </location>
</feature>
<dbReference type="Proteomes" id="UP000199119">
    <property type="component" value="Unassembled WGS sequence"/>
</dbReference>
<keyword evidence="6" id="KW-1185">Reference proteome</keyword>
<reference evidence="6" key="1">
    <citation type="submission" date="2016-10" db="EMBL/GenBank/DDBJ databases">
        <authorList>
            <person name="Varghese N."/>
            <person name="Submissions S."/>
        </authorList>
    </citation>
    <scope>NUCLEOTIDE SEQUENCE [LARGE SCALE GENOMIC DNA]</scope>
    <source>
        <strain evidence="6">DSM 27981</strain>
    </source>
</reference>
<name>A0A1I2GGH3_9BURK</name>
<organism evidence="5 6">
    <name type="scientific">Paracidovorax wautersii</name>
    <dbReference type="NCBI Taxonomy" id="1177982"/>
    <lineage>
        <taxon>Bacteria</taxon>
        <taxon>Pseudomonadati</taxon>
        <taxon>Pseudomonadota</taxon>
        <taxon>Betaproteobacteria</taxon>
        <taxon>Burkholderiales</taxon>
        <taxon>Comamonadaceae</taxon>
        <taxon>Paracidovorax</taxon>
    </lineage>
</organism>
<dbReference type="SMART" id="SM00978">
    <property type="entry name" value="Tim44"/>
    <property type="match status" value="1"/>
</dbReference>
<feature type="transmembrane region" description="Helical" evidence="2">
    <location>
        <begin position="113"/>
        <end position="131"/>
    </location>
</feature>
<keyword evidence="2" id="KW-1133">Transmembrane helix</keyword>
<evidence type="ECO:0000259" key="4">
    <source>
        <dbReference type="SMART" id="SM00978"/>
    </source>
</evidence>
<dbReference type="OrthoDB" id="5297955at2"/>
<evidence type="ECO:0000313" key="5">
    <source>
        <dbReference type="EMBL" id="SFF15751.1"/>
    </source>
</evidence>
<evidence type="ECO:0000256" key="1">
    <source>
        <dbReference type="SAM" id="MobiDB-lite"/>
    </source>
</evidence>
<keyword evidence="2" id="KW-0472">Membrane</keyword>
<dbReference type="SUPFAM" id="SSF54427">
    <property type="entry name" value="NTF2-like"/>
    <property type="match status" value="1"/>
</dbReference>